<dbReference type="GO" id="GO:0004357">
    <property type="term" value="F:glutamate-cysteine ligase activity"/>
    <property type="evidence" value="ECO:0007669"/>
    <property type="project" value="InterPro"/>
</dbReference>
<dbReference type="KEGG" id="hdo:MUK72_03480"/>
<feature type="region of interest" description="Disordered" evidence="1">
    <location>
        <begin position="363"/>
        <end position="386"/>
    </location>
</feature>
<reference evidence="2" key="3">
    <citation type="submission" date="2023-12" db="EMBL/GenBank/DDBJ databases">
        <authorList>
            <person name="Sun Q."/>
            <person name="Inoue M."/>
        </authorList>
    </citation>
    <scope>NUCLEOTIDE SEQUENCE</scope>
    <source>
        <strain evidence="2">JCM 12289</strain>
    </source>
</reference>
<proteinExistence type="predicted"/>
<dbReference type="SUPFAM" id="SSF55931">
    <property type="entry name" value="Glutamine synthetase/guanido kinase"/>
    <property type="match status" value="1"/>
</dbReference>
<dbReference type="PANTHER" id="PTHR36510">
    <property type="entry name" value="GLUTAMATE--CYSTEINE LIGASE 2-RELATED"/>
    <property type="match status" value="1"/>
</dbReference>
<accession>A0AAV3SFF4</accession>
<evidence type="ECO:0000313" key="2">
    <source>
        <dbReference type="EMBL" id="GAA0459486.1"/>
    </source>
</evidence>
<dbReference type="EMBL" id="CP095005">
    <property type="protein sequence ID" value="UOO95777.1"/>
    <property type="molecule type" value="Genomic_DNA"/>
</dbReference>
<dbReference type="Pfam" id="PF04107">
    <property type="entry name" value="GCS2"/>
    <property type="match status" value="1"/>
</dbReference>
<dbReference type="PANTHER" id="PTHR36510:SF3">
    <property type="entry name" value="CONSERVED PROTEIN"/>
    <property type="match status" value="1"/>
</dbReference>
<reference evidence="2" key="1">
    <citation type="journal article" date="2014" name="Int. J. Syst. Evol. Microbiol.">
        <title>Complete genome sequence of Corynebacterium casei LMG S-19264T (=DSM 44701T), isolated from a smear-ripened cheese.</title>
        <authorList>
            <consortium name="US DOE Joint Genome Institute (JGI-PGF)"/>
            <person name="Walter F."/>
            <person name="Albersmeier A."/>
            <person name="Kalinowski J."/>
            <person name="Ruckert C."/>
        </authorList>
    </citation>
    <scope>NUCLEOTIDE SEQUENCE</scope>
    <source>
        <strain evidence="2">JCM 12289</strain>
    </source>
</reference>
<dbReference type="GO" id="GO:0042398">
    <property type="term" value="P:modified amino acid biosynthetic process"/>
    <property type="evidence" value="ECO:0007669"/>
    <property type="project" value="InterPro"/>
</dbReference>
<reference evidence="3" key="2">
    <citation type="submission" date="2022-04" db="EMBL/GenBank/DDBJ databases">
        <title>Sequencing and genomic assembly of Halococcus dombrowskii.</title>
        <authorList>
            <person name="Lim S.W."/>
            <person name="MacLea K.S."/>
        </authorList>
    </citation>
    <scope>NUCLEOTIDE SEQUENCE</scope>
    <source>
        <strain evidence="3">H4</strain>
    </source>
</reference>
<evidence type="ECO:0000313" key="3">
    <source>
        <dbReference type="EMBL" id="UOO95777.1"/>
    </source>
</evidence>
<dbReference type="Proteomes" id="UP000830542">
    <property type="component" value="Chromosome"/>
</dbReference>
<keyword evidence="3" id="KW-0436">Ligase</keyword>
<evidence type="ECO:0000313" key="4">
    <source>
        <dbReference type="Proteomes" id="UP000830542"/>
    </source>
</evidence>
<dbReference type="RefSeq" id="WP_244703988.1">
    <property type="nucleotide sequence ID" value="NZ_BAAADN010000022.1"/>
</dbReference>
<dbReference type="AlphaFoldDB" id="A0AAV3SFF4"/>
<evidence type="ECO:0000256" key="1">
    <source>
        <dbReference type="SAM" id="MobiDB-lite"/>
    </source>
</evidence>
<name>A0AAV3SFF4_HALDO</name>
<organism evidence="2 5">
    <name type="scientific">Halococcus dombrowskii</name>
    <dbReference type="NCBI Taxonomy" id="179637"/>
    <lineage>
        <taxon>Archaea</taxon>
        <taxon>Methanobacteriati</taxon>
        <taxon>Methanobacteriota</taxon>
        <taxon>Stenosarchaea group</taxon>
        <taxon>Halobacteria</taxon>
        <taxon>Halobacteriales</taxon>
        <taxon>Halococcaceae</taxon>
        <taxon>Halococcus</taxon>
    </lineage>
</organism>
<sequence>MKVGIECEYWVVDESGALRDGRELVTAHECVEPEFVAAMIEVKTPPVASERELRETLQSTLRTVLAAADAAGLRLVPLGTPLARGSSPIVSDRGRLLERIYGDGLTPATQCAGTHIHFDIGNVARQVNLLTALDPALALVSSSPYYVGEGGLSASRPHAYRTLCGPEFVRFRDLWEYTSDAGAWNERLDTAYESFRAIALDRGVTAREFATHFRSDDVIASPIRVRRDFPTVEWRTPDTALPSQIATLTGDVARLVAQTGTKAVEIGEPEVGPHRIRVPPFTELARLTAAAMGEGLDSQAVWSYLERLSIDPRNYRPIAAEIGSRARISKPDARRLRLEYADRLEADVRTLLDGVSARQRPFSDVAGGAPGAVATGPDYGESWKQP</sequence>
<dbReference type="Gene3D" id="3.30.590.20">
    <property type="match status" value="1"/>
</dbReference>
<feature type="compositionally biased region" description="Low complexity" evidence="1">
    <location>
        <begin position="365"/>
        <end position="377"/>
    </location>
</feature>
<dbReference type="Proteomes" id="UP001500962">
    <property type="component" value="Unassembled WGS sequence"/>
</dbReference>
<protein>
    <submittedName>
        <fullName evidence="3">Glutamate-cysteine ligase family protein</fullName>
    </submittedName>
</protein>
<keyword evidence="4" id="KW-1185">Reference proteome</keyword>
<dbReference type="InterPro" id="IPR050141">
    <property type="entry name" value="GCL_type2/YbdK_subfam"/>
</dbReference>
<dbReference type="GeneID" id="71760878"/>
<dbReference type="EMBL" id="BAAADN010000022">
    <property type="protein sequence ID" value="GAA0459486.1"/>
    <property type="molecule type" value="Genomic_DNA"/>
</dbReference>
<dbReference type="InterPro" id="IPR006336">
    <property type="entry name" value="GCS2"/>
</dbReference>
<gene>
    <name evidence="2" type="ORF">GCM10008985_14820</name>
    <name evidence="3" type="ORF">MUK72_03480</name>
</gene>
<dbReference type="InterPro" id="IPR014746">
    <property type="entry name" value="Gln_synth/guanido_kin_cat_dom"/>
</dbReference>
<evidence type="ECO:0000313" key="5">
    <source>
        <dbReference type="Proteomes" id="UP001500962"/>
    </source>
</evidence>